<comment type="similarity">
    <text evidence="1">In the C-terminal section; belongs to the class-I pyridoxal-phosphate-dependent aminotransferase family.</text>
</comment>
<dbReference type="SUPFAM" id="SSF53383">
    <property type="entry name" value="PLP-dependent transferases"/>
    <property type="match status" value="1"/>
</dbReference>
<dbReference type="RefSeq" id="WP_390322708.1">
    <property type="nucleotide sequence ID" value="NZ_JBHRTP010000019.1"/>
</dbReference>
<dbReference type="InterPro" id="IPR036390">
    <property type="entry name" value="WH_DNA-bd_sf"/>
</dbReference>
<dbReference type="InterPro" id="IPR015424">
    <property type="entry name" value="PyrdxlP-dep_Trfase"/>
</dbReference>
<evidence type="ECO:0000256" key="1">
    <source>
        <dbReference type="ARBA" id="ARBA00005384"/>
    </source>
</evidence>
<evidence type="ECO:0000256" key="2">
    <source>
        <dbReference type="ARBA" id="ARBA00022898"/>
    </source>
</evidence>
<dbReference type="GO" id="GO:0008483">
    <property type="term" value="F:transaminase activity"/>
    <property type="evidence" value="ECO:0007669"/>
    <property type="project" value="UniProtKB-KW"/>
</dbReference>
<dbReference type="InterPro" id="IPR004839">
    <property type="entry name" value="Aminotransferase_I/II_large"/>
</dbReference>
<protein>
    <submittedName>
        <fullName evidence="7">PLP-dependent aminotransferase family protein</fullName>
    </submittedName>
</protein>
<evidence type="ECO:0000256" key="5">
    <source>
        <dbReference type="ARBA" id="ARBA00023163"/>
    </source>
</evidence>
<dbReference type="Gene3D" id="3.40.640.10">
    <property type="entry name" value="Type I PLP-dependent aspartate aminotransferase-like (Major domain)"/>
    <property type="match status" value="1"/>
</dbReference>
<evidence type="ECO:0000313" key="8">
    <source>
        <dbReference type="Proteomes" id="UP001595530"/>
    </source>
</evidence>
<gene>
    <name evidence="7" type="ORF">ACFOFO_07360</name>
</gene>
<dbReference type="SUPFAM" id="SSF46785">
    <property type="entry name" value="Winged helix' DNA-binding domain"/>
    <property type="match status" value="1"/>
</dbReference>
<comment type="caution">
    <text evidence="7">The sequence shown here is derived from an EMBL/GenBank/DDBJ whole genome shotgun (WGS) entry which is preliminary data.</text>
</comment>
<dbReference type="InterPro" id="IPR015421">
    <property type="entry name" value="PyrdxlP-dep_Trfase_major"/>
</dbReference>
<keyword evidence="4" id="KW-0238">DNA-binding</keyword>
<keyword evidence="5" id="KW-0804">Transcription</keyword>
<keyword evidence="2" id="KW-0663">Pyridoxal phosphate</keyword>
<feature type="domain" description="HTH gntR-type" evidence="6">
    <location>
        <begin position="13"/>
        <end position="81"/>
    </location>
</feature>
<keyword evidence="3" id="KW-0805">Transcription regulation</keyword>
<dbReference type="InterPro" id="IPR051446">
    <property type="entry name" value="HTH_trans_reg/aminotransferase"/>
</dbReference>
<evidence type="ECO:0000313" key="7">
    <source>
        <dbReference type="EMBL" id="MFC3107779.1"/>
    </source>
</evidence>
<dbReference type="SMART" id="SM00345">
    <property type="entry name" value="HTH_GNTR"/>
    <property type="match status" value="1"/>
</dbReference>
<organism evidence="7 8">
    <name type="scientific">Undibacterium arcticum</name>
    <dbReference type="NCBI Taxonomy" id="1762892"/>
    <lineage>
        <taxon>Bacteria</taxon>
        <taxon>Pseudomonadati</taxon>
        <taxon>Pseudomonadota</taxon>
        <taxon>Betaproteobacteria</taxon>
        <taxon>Burkholderiales</taxon>
        <taxon>Oxalobacteraceae</taxon>
        <taxon>Undibacterium</taxon>
    </lineage>
</organism>
<keyword evidence="7" id="KW-0808">Transferase</keyword>
<dbReference type="Gene3D" id="1.10.10.10">
    <property type="entry name" value="Winged helix-like DNA-binding domain superfamily/Winged helix DNA-binding domain"/>
    <property type="match status" value="1"/>
</dbReference>
<evidence type="ECO:0000256" key="3">
    <source>
        <dbReference type="ARBA" id="ARBA00023015"/>
    </source>
</evidence>
<dbReference type="Pfam" id="PF00392">
    <property type="entry name" value="GntR"/>
    <property type="match status" value="1"/>
</dbReference>
<evidence type="ECO:0000259" key="6">
    <source>
        <dbReference type="PROSITE" id="PS50949"/>
    </source>
</evidence>
<dbReference type="PANTHER" id="PTHR46577:SF2">
    <property type="entry name" value="TRANSCRIPTIONAL REGULATORY PROTEIN"/>
    <property type="match status" value="1"/>
</dbReference>
<dbReference type="EMBL" id="JBHRTP010000019">
    <property type="protein sequence ID" value="MFC3107779.1"/>
    <property type="molecule type" value="Genomic_DNA"/>
</dbReference>
<keyword evidence="8" id="KW-1185">Reference proteome</keyword>
<dbReference type="InterPro" id="IPR036388">
    <property type="entry name" value="WH-like_DNA-bd_sf"/>
</dbReference>
<accession>A0ABV7EYM3</accession>
<name>A0ABV7EYM3_9BURK</name>
<reference evidence="8" key="1">
    <citation type="journal article" date="2019" name="Int. J. Syst. Evol. Microbiol.">
        <title>The Global Catalogue of Microorganisms (GCM) 10K type strain sequencing project: providing services to taxonomists for standard genome sequencing and annotation.</title>
        <authorList>
            <consortium name="The Broad Institute Genomics Platform"/>
            <consortium name="The Broad Institute Genome Sequencing Center for Infectious Disease"/>
            <person name="Wu L."/>
            <person name="Ma J."/>
        </authorList>
    </citation>
    <scope>NUCLEOTIDE SEQUENCE [LARGE SCALE GENOMIC DNA]</scope>
    <source>
        <strain evidence="8">KCTC 42986</strain>
    </source>
</reference>
<dbReference type="PANTHER" id="PTHR46577">
    <property type="entry name" value="HTH-TYPE TRANSCRIPTIONAL REGULATORY PROTEIN GABR"/>
    <property type="match status" value="1"/>
</dbReference>
<evidence type="ECO:0000256" key="4">
    <source>
        <dbReference type="ARBA" id="ARBA00023125"/>
    </source>
</evidence>
<dbReference type="Proteomes" id="UP001595530">
    <property type="component" value="Unassembled WGS sequence"/>
</dbReference>
<proteinExistence type="inferred from homology"/>
<dbReference type="PROSITE" id="PS50949">
    <property type="entry name" value="HTH_GNTR"/>
    <property type="match status" value="1"/>
</dbReference>
<dbReference type="CDD" id="cd00609">
    <property type="entry name" value="AAT_like"/>
    <property type="match status" value="1"/>
</dbReference>
<keyword evidence="7" id="KW-0032">Aminotransferase</keyword>
<dbReference type="InterPro" id="IPR000524">
    <property type="entry name" value="Tscrpt_reg_HTH_GntR"/>
</dbReference>
<dbReference type="Pfam" id="PF00155">
    <property type="entry name" value="Aminotran_1_2"/>
    <property type="match status" value="1"/>
</dbReference>
<sequence>MATPIELERHANLSLVAQLIAAVRLRIEDGTWNSGMRLPSVRKLADSCAVSTLTVTNAYNRLVAEGLIEARRASGYFVATRPTRAARLVPGEAFSLADAPVDESWLLQYVFEDTQSIVKAGCGWLPESWLDTDGIKHGLTALSRKPVAPLVRYGNPYGYMPLRRHLQDVLAARGIEATPEQILLTAGASQALSLACQYLLHPGDVVLVDDPAYANLLPLLRLSGVQAVGVPRTPNGPDPVALEELAARHQPRAFFTNTTLHNPTGTSCNPHAAHRILRSADQHDFYIVEDDIFADLQQTSTPSLASLDQLGRVLYIGSFSKTISPSLRVGFLVCNAAIARPLAHIKMALGLTSSELNEQIVHAILTDGRHRSHLARLRERLGRAQQQVGDALTNSGLTLFHRPTGGLFAWASLGQLDSDQAARLAARADIMLAPGRLFSVENRASPWLRFNVAYADDPRLYRFLDQLLQGGINS</sequence>
<dbReference type="CDD" id="cd07377">
    <property type="entry name" value="WHTH_GntR"/>
    <property type="match status" value="1"/>
</dbReference>